<dbReference type="GO" id="GO:0050808">
    <property type="term" value="P:synapse organization"/>
    <property type="evidence" value="ECO:0007669"/>
    <property type="project" value="TreeGrafter"/>
</dbReference>
<dbReference type="PANTHER" id="PTHR23279">
    <property type="entry name" value="DEFECTIVE PROBOSCIS EXTENSION RESPONSE DPR -RELATED"/>
    <property type="match status" value="1"/>
</dbReference>
<evidence type="ECO:0000259" key="1">
    <source>
        <dbReference type="PROSITE" id="PS50835"/>
    </source>
</evidence>
<reference evidence="2 3" key="1">
    <citation type="submission" date="2024-02" db="EMBL/GenBank/DDBJ databases">
        <title>Chromosome-scale genome assembly of the rough periwinkle Littorina saxatilis.</title>
        <authorList>
            <person name="De Jode A."/>
            <person name="Faria R."/>
            <person name="Formenti G."/>
            <person name="Sims Y."/>
            <person name="Smith T.P."/>
            <person name="Tracey A."/>
            <person name="Wood J.M.D."/>
            <person name="Zagrodzka Z.B."/>
            <person name="Johannesson K."/>
            <person name="Butlin R.K."/>
            <person name="Leder E.H."/>
        </authorList>
    </citation>
    <scope>NUCLEOTIDE SEQUENCE [LARGE SCALE GENOMIC DNA]</scope>
    <source>
        <strain evidence="2">Snail1</strain>
        <tissue evidence="2">Muscle</tissue>
    </source>
</reference>
<dbReference type="EMBL" id="JBAMIC010000001">
    <property type="protein sequence ID" value="KAK7116112.1"/>
    <property type="molecule type" value="Genomic_DNA"/>
</dbReference>
<dbReference type="Proteomes" id="UP001374579">
    <property type="component" value="Unassembled WGS sequence"/>
</dbReference>
<dbReference type="SMART" id="SM00408">
    <property type="entry name" value="IGc2"/>
    <property type="match status" value="2"/>
</dbReference>
<dbReference type="AlphaFoldDB" id="A0AAN9C2E0"/>
<dbReference type="InterPro" id="IPR036179">
    <property type="entry name" value="Ig-like_dom_sf"/>
</dbReference>
<dbReference type="SMART" id="SM00406">
    <property type="entry name" value="IGv"/>
    <property type="match status" value="2"/>
</dbReference>
<dbReference type="SMART" id="SM00409">
    <property type="entry name" value="IG"/>
    <property type="match status" value="2"/>
</dbReference>
<protein>
    <recommendedName>
        <fullName evidence="1">Ig-like domain-containing protein</fullName>
    </recommendedName>
</protein>
<dbReference type="InterPro" id="IPR013098">
    <property type="entry name" value="Ig_I-set"/>
</dbReference>
<feature type="domain" description="Ig-like" evidence="1">
    <location>
        <begin position="148"/>
        <end position="227"/>
    </location>
</feature>
<dbReference type="GO" id="GO:0032589">
    <property type="term" value="C:neuron projection membrane"/>
    <property type="evidence" value="ECO:0007669"/>
    <property type="project" value="TreeGrafter"/>
</dbReference>
<dbReference type="CDD" id="cd00096">
    <property type="entry name" value="Ig"/>
    <property type="match status" value="1"/>
</dbReference>
<accession>A0AAN9C2E0</accession>
<keyword evidence="3" id="KW-1185">Reference proteome</keyword>
<dbReference type="SUPFAM" id="SSF48726">
    <property type="entry name" value="Immunoglobulin"/>
    <property type="match status" value="2"/>
</dbReference>
<evidence type="ECO:0000313" key="2">
    <source>
        <dbReference type="EMBL" id="KAK7116112.1"/>
    </source>
</evidence>
<feature type="domain" description="Ig-like" evidence="1">
    <location>
        <begin position="44"/>
        <end position="135"/>
    </location>
</feature>
<dbReference type="InterPro" id="IPR037448">
    <property type="entry name" value="Zig-8"/>
</dbReference>
<dbReference type="PANTHER" id="PTHR23279:SF36">
    <property type="entry name" value="DEFECTIVE PROBOSCIS EXTENSION RESPONSE 9, ISOFORM A"/>
    <property type="match status" value="1"/>
</dbReference>
<dbReference type="InterPro" id="IPR013106">
    <property type="entry name" value="Ig_V-set"/>
</dbReference>
<gene>
    <name evidence="2" type="ORF">V1264_001853</name>
</gene>
<dbReference type="Pfam" id="PF00047">
    <property type="entry name" value="ig"/>
    <property type="match status" value="1"/>
</dbReference>
<dbReference type="InterPro" id="IPR007110">
    <property type="entry name" value="Ig-like_dom"/>
</dbReference>
<organism evidence="2 3">
    <name type="scientific">Littorina saxatilis</name>
    <dbReference type="NCBI Taxonomy" id="31220"/>
    <lineage>
        <taxon>Eukaryota</taxon>
        <taxon>Metazoa</taxon>
        <taxon>Spiralia</taxon>
        <taxon>Lophotrochozoa</taxon>
        <taxon>Mollusca</taxon>
        <taxon>Gastropoda</taxon>
        <taxon>Caenogastropoda</taxon>
        <taxon>Littorinimorpha</taxon>
        <taxon>Littorinoidea</taxon>
        <taxon>Littorinidae</taxon>
        <taxon>Littorina</taxon>
    </lineage>
</organism>
<dbReference type="InterPro" id="IPR013151">
    <property type="entry name" value="Immunoglobulin_dom"/>
</dbReference>
<dbReference type="InterPro" id="IPR003599">
    <property type="entry name" value="Ig_sub"/>
</dbReference>
<dbReference type="InterPro" id="IPR013783">
    <property type="entry name" value="Ig-like_fold"/>
</dbReference>
<dbReference type="Gene3D" id="2.60.40.10">
    <property type="entry name" value="Immunoglobulins"/>
    <property type="match status" value="2"/>
</dbReference>
<proteinExistence type="predicted"/>
<dbReference type="Pfam" id="PF07679">
    <property type="entry name" value="I-set"/>
    <property type="match status" value="1"/>
</dbReference>
<dbReference type="PROSITE" id="PS50835">
    <property type="entry name" value="IG_LIKE"/>
    <property type="match status" value="2"/>
</dbReference>
<comment type="caution">
    <text evidence="2">The sequence shown here is derived from an EMBL/GenBank/DDBJ whole genome shotgun (WGS) entry which is preliminary data.</text>
</comment>
<evidence type="ECO:0000313" key="3">
    <source>
        <dbReference type="Proteomes" id="UP001374579"/>
    </source>
</evidence>
<sequence length="241" mass="26469">MLHRYHSTKMEGSSSSILGFLYVFCSHGVLGLDHVGTNIKTRPGQIAVLPCIVTDLGSRQVLWAKTVSTERQEILSIGHFVWTTNPRLSVEHDGDTQWNLVIDDVREGDAGAYTCQVASDDATRTGVAAVQLEVSWEEDRSRVAAKAGETAVLPCTFRYLGNKQVVWQRTGTKIQILAVGVYVSTSDARIHVQHRGKQWNLVINDVTEGDDGQYECRTSENIPTIITVDLAVAETAAGLDE</sequence>
<dbReference type="InterPro" id="IPR003598">
    <property type="entry name" value="Ig_sub2"/>
</dbReference>
<name>A0AAN9C2E0_9CAEN</name>